<protein>
    <submittedName>
        <fullName evidence="2">Transcriptional regulator with XRE-family HTH domain</fullName>
    </submittedName>
</protein>
<name>A0ABT9P5W2_9ACTN</name>
<evidence type="ECO:0000313" key="2">
    <source>
        <dbReference type="EMBL" id="MDP9828079.1"/>
    </source>
</evidence>
<dbReference type="CDD" id="cd00093">
    <property type="entry name" value="HTH_XRE"/>
    <property type="match status" value="1"/>
</dbReference>
<dbReference type="InterPro" id="IPR010982">
    <property type="entry name" value="Lambda_DNA-bd_dom_sf"/>
</dbReference>
<dbReference type="Proteomes" id="UP001235712">
    <property type="component" value="Unassembled WGS sequence"/>
</dbReference>
<dbReference type="RefSeq" id="WP_307244895.1">
    <property type="nucleotide sequence ID" value="NZ_JAUSQZ010000001.1"/>
</dbReference>
<organism evidence="2 3">
    <name type="scientific">Kineosporia succinea</name>
    <dbReference type="NCBI Taxonomy" id="84632"/>
    <lineage>
        <taxon>Bacteria</taxon>
        <taxon>Bacillati</taxon>
        <taxon>Actinomycetota</taxon>
        <taxon>Actinomycetes</taxon>
        <taxon>Kineosporiales</taxon>
        <taxon>Kineosporiaceae</taxon>
        <taxon>Kineosporia</taxon>
    </lineage>
</organism>
<dbReference type="PROSITE" id="PS50943">
    <property type="entry name" value="HTH_CROC1"/>
    <property type="match status" value="1"/>
</dbReference>
<feature type="domain" description="HTH cro/C1-type" evidence="1">
    <location>
        <begin position="10"/>
        <end position="64"/>
    </location>
</feature>
<proteinExistence type="predicted"/>
<sequence>MQISQTTANIRAEMSRAGRRQIDIAEHLGMSQGQISTRLNDQTAWRVHEVQSIAAYLGISVKTLINDDGPATVTTEAVAAVTP</sequence>
<dbReference type="SMART" id="SM00530">
    <property type="entry name" value="HTH_XRE"/>
    <property type="match status" value="1"/>
</dbReference>
<dbReference type="SUPFAM" id="SSF47413">
    <property type="entry name" value="lambda repressor-like DNA-binding domains"/>
    <property type="match status" value="1"/>
</dbReference>
<accession>A0ABT9P5W2</accession>
<gene>
    <name evidence="2" type="ORF">J2S57_003828</name>
</gene>
<dbReference type="InterPro" id="IPR001387">
    <property type="entry name" value="Cro/C1-type_HTH"/>
</dbReference>
<dbReference type="Gene3D" id="1.10.260.40">
    <property type="entry name" value="lambda repressor-like DNA-binding domains"/>
    <property type="match status" value="1"/>
</dbReference>
<comment type="caution">
    <text evidence="2">The sequence shown here is derived from an EMBL/GenBank/DDBJ whole genome shotgun (WGS) entry which is preliminary data.</text>
</comment>
<dbReference type="InterPro" id="IPR013975">
    <property type="entry name" value="Tscrpt_reg_BetR_N"/>
</dbReference>
<evidence type="ECO:0000313" key="3">
    <source>
        <dbReference type="Proteomes" id="UP001235712"/>
    </source>
</evidence>
<dbReference type="EMBL" id="JAUSQZ010000001">
    <property type="protein sequence ID" value="MDP9828079.1"/>
    <property type="molecule type" value="Genomic_DNA"/>
</dbReference>
<reference evidence="2 3" key="1">
    <citation type="submission" date="2023-07" db="EMBL/GenBank/DDBJ databases">
        <title>Sequencing the genomes of 1000 actinobacteria strains.</title>
        <authorList>
            <person name="Klenk H.-P."/>
        </authorList>
    </citation>
    <scope>NUCLEOTIDE SEQUENCE [LARGE SCALE GENOMIC DNA]</scope>
    <source>
        <strain evidence="2 3">DSM 44388</strain>
    </source>
</reference>
<evidence type="ECO:0000259" key="1">
    <source>
        <dbReference type="PROSITE" id="PS50943"/>
    </source>
</evidence>
<dbReference type="Pfam" id="PF08667">
    <property type="entry name" value="BetR"/>
    <property type="match status" value="1"/>
</dbReference>
<keyword evidence="3" id="KW-1185">Reference proteome</keyword>